<evidence type="ECO:0000313" key="2">
    <source>
        <dbReference type="Proteomes" id="UP000424003"/>
    </source>
</evidence>
<sequence>MTDPNLGDILGPHVKRLRPADEKAARAAMGIPDEATIVPMDMTQTPLLVTALLAPDGETLQIMARATMSKRNAAAVLRQVAASWEREADEAGEPERD</sequence>
<organism evidence="1 2">
    <name type="scientific">Microbacterium phage Ariadne</name>
    <dbReference type="NCBI Taxonomy" id="2656546"/>
    <lineage>
        <taxon>Viruses</taxon>
        <taxon>Duplodnaviria</taxon>
        <taxon>Heunggongvirae</taxon>
        <taxon>Uroviricota</taxon>
        <taxon>Caudoviricetes</taxon>
        <taxon>Hodgkinviridae</taxon>
        <taxon>Metamorphoovirus</taxon>
        <taxon>Metamorphoovirus ariadne</taxon>
    </lineage>
</organism>
<name>A0A649VBY4_9CAUD</name>
<dbReference type="Proteomes" id="UP000424003">
    <property type="component" value="Segment"/>
</dbReference>
<dbReference type="GeneID" id="80005586"/>
<protein>
    <submittedName>
        <fullName evidence="1">Uncharacterized protein</fullName>
    </submittedName>
</protein>
<dbReference type="EMBL" id="MN585986">
    <property type="protein sequence ID" value="QGJ89482.1"/>
    <property type="molecule type" value="Genomic_DNA"/>
</dbReference>
<reference evidence="1 2" key="1">
    <citation type="submission" date="2019-10" db="EMBL/GenBank/DDBJ databases">
        <authorList>
            <person name="Mahalingam V.A."/>
            <person name="Aull H.A."/>
            <person name="Garlena R.A."/>
            <person name="Russell D.A."/>
            <person name="Pope W.H."/>
            <person name="Jacobs-Sera D."/>
            <person name="Hatfull G.F."/>
        </authorList>
    </citation>
    <scope>NUCLEOTIDE SEQUENCE [LARGE SCALE GENOMIC DNA]</scope>
</reference>
<gene>
    <name evidence="1" type="primary">79</name>
    <name evidence="1" type="ORF">PBI_ARIADNE_79</name>
</gene>
<dbReference type="RefSeq" id="YP_010751915.1">
    <property type="nucleotide sequence ID" value="NC_073374.1"/>
</dbReference>
<keyword evidence="2" id="KW-1185">Reference proteome</keyword>
<dbReference type="KEGG" id="vg:80005586"/>
<accession>A0A649VBY4</accession>
<proteinExistence type="predicted"/>
<evidence type="ECO:0000313" key="1">
    <source>
        <dbReference type="EMBL" id="QGJ89482.1"/>
    </source>
</evidence>